<evidence type="ECO:0000313" key="2">
    <source>
        <dbReference type="Proteomes" id="UP000001822"/>
    </source>
</evidence>
<reference evidence="1 2" key="1">
    <citation type="journal article" date="2007" name="Appl. Environ. Microbiol.">
        <title>Genome sequence of the cellulolytic gliding bacterium Cytophaga hutchinsonii.</title>
        <authorList>
            <person name="Xie G."/>
            <person name="Bruce D.C."/>
            <person name="Challacombe J.F."/>
            <person name="Chertkov O."/>
            <person name="Detter J.C."/>
            <person name="Gilna P."/>
            <person name="Han C.S."/>
            <person name="Lucas S."/>
            <person name="Misra M."/>
            <person name="Myers G.L."/>
            <person name="Richardson P."/>
            <person name="Tapia R."/>
            <person name="Thayer N."/>
            <person name="Thompson L.S."/>
            <person name="Brettin T.S."/>
            <person name="Henrissat B."/>
            <person name="Wilson D.B."/>
            <person name="McBride M.J."/>
        </authorList>
    </citation>
    <scope>NUCLEOTIDE SEQUENCE [LARGE SCALE GENOMIC DNA]</scope>
    <source>
        <strain evidence="2">ATCC 33406 / DSM 1761 / CIP 103989 / NBRC 15051 / NCIMB 9469 / D465</strain>
    </source>
</reference>
<proteinExistence type="predicted"/>
<protein>
    <submittedName>
        <fullName evidence="1">Uncharacterized protein</fullName>
    </submittedName>
</protein>
<accession>A0A6N4SVA2</accession>
<organism evidence="1 2">
    <name type="scientific">Cytophaga hutchinsonii (strain ATCC 33406 / DSM 1761 / CIP 103989 / NBRC 15051 / NCIMB 9469 / D465)</name>
    <dbReference type="NCBI Taxonomy" id="269798"/>
    <lineage>
        <taxon>Bacteria</taxon>
        <taxon>Pseudomonadati</taxon>
        <taxon>Bacteroidota</taxon>
        <taxon>Cytophagia</taxon>
        <taxon>Cytophagales</taxon>
        <taxon>Cytophagaceae</taxon>
        <taxon>Cytophaga</taxon>
    </lineage>
</organism>
<dbReference type="OrthoDB" id="907411at2"/>
<name>A0A6N4SVA2_CYTH3</name>
<sequence>MSKSLLKILPVLILFSLLYFSCKREFDKPRWDTKVLAPLVKSKLSINNIITDTSRLQTESDNSISLVNRQQIFGYTIDSLVSLEAPQFKRTVKLSSLVLSDESITRRISLGEMALQLKAQGNPLGDQIIAAGSLGFPVPFPGVNDITAGPITIDVDQFFKTADLLSGEMIVSVTNGLPLTITNLQFSLSNNDPASVITTQTFTNILKNTTQTKTQDLSGKTIGSVIDASIDDMDIGSGFVVIDTSNALVVTLSIKNIKVFSATAIFPEQDVVNETSNVELLGLNNVELTETIIRQGTVRADVYSTAEDTVRFTYEIPAATKDGHTFIFEAVVPPAPPNGNSYAQFNSDFSGYLLDLTGIGGTEYNTFVNVLKGKINYTGRLVSLSLEDSLDITLTLVDPKPSYIKGYLGEDAMAVGPGEINIDVFDNISASVLDFASTDVSIVFENALGIPAEGVLQSLTAYNTKTGASQSLTGSPVNQAFPIGPALEGGGFPISTTSSIDVSTGSNAAALLNILPDKIAYEGAFQFNPNGNSTINPHTDFAYSGVDLKAFLDIKIPLRLIASNLVLSDTADFDIPALNSGGFQSGKFNLLVWNGFPLDVKIDMIFLGKNGLPIKSIETDNIIQAAAIDGSGRVTVSKYSVVPFELSGADVATLISQGASIIFKARFDTQPANTHVSIYNDYAIEFKLVGDMDFQVNSGK</sequence>
<dbReference type="KEGG" id="chu:CHU_3265"/>
<dbReference type="AlphaFoldDB" id="A0A6N4SVA2"/>
<dbReference type="Proteomes" id="UP000001822">
    <property type="component" value="Chromosome"/>
</dbReference>
<dbReference type="EMBL" id="CP000383">
    <property type="protein sequence ID" value="ABG60504.1"/>
    <property type="molecule type" value="Genomic_DNA"/>
</dbReference>
<evidence type="ECO:0000313" key="1">
    <source>
        <dbReference type="EMBL" id="ABG60504.1"/>
    </source>
</evidence>
<dbReference type="RefSeq" id="WP_011586614.1">
    <property type="nucleotide sequence ID" value="NC_008255.1"/>
</dbReference>
<gene>
    <name evidence="1" type="ordered locus">CHU_3265</name>
</gene>
<keyword evidence="2" id="KW-1185">Reference proteome</keyword>